<organism evidence="1 2">
    <name type="scientific">Youngiibacter multivorans</name>
    <dbReference type="NCBI Taxonomy" id="937251"/>
    <lineage>
        <taxon>Bacteria</taxon>
        <taxon>Bacillati</taxon>
        <taxon>Bacillota</taxon>
        <taxon>Clostridia</taxon>
        <taxon>Eubacteriales</taxon>
        <taxon>Clostridiaceae</taxon>
        <taxon>Youngiibacter</taxon>
    </lineage>
</organism>
<evidence type="ECO:0000313" key="2">
    <source>
        <dbReference type="Proteomes" id="UP001519271"/>
    </source>
</evidence>
<gene>
    <name evidence="1" type="ORF">J2Z34_001855</name>
</gene>
<name>A0ABS4G4A4_9CLOT</name>
<dbReference type="RefSeq" id="WP_209459569.1">
    <property type="nucleotide sequence ID" value="NZ_JAGGKC010000014.1"/>
</dbReference>
<protein>
    <submittedName>
        <fullName evidence="1">Uncharacterized protein</fullName>
    </submittedName>
</protein>
<proteinExistence type="predicted"/>
<comment type="caution">
    <text evidence="1">The sequence shown here is derived from an EMBL/GenBank/DDBJ whole genome shotgun (WGS) entry which is preliminary data.</text>
</comment>
<evidence type="ECO:0000313" key="1">
    <source>
        <dbReference type="EMBL" id="MBP1919366.1"/>
    </source>
</evidence>
<dbReference type="Proteomes" id="UP001519271">
    <property type="component" value="Unassembled WGS sequence"/>
</dbReference>
<accession>A0ABS4G4A4</accession>
<keyword evidence="2" id="KW-1185">Reference proteome</keyword>
<reference evidence="1 2" key="1">
    <citation type="submission" date="2021-03" db="EMBL/GenBank/DDBJ databases">
        <title>Genomic Encyclopedia of Type Strains, Phase IV (KMG-IV): sequencing the most valuable type-strain genomes for metagenomic binning, comparative biology and taxonomic classification.</title>
        <authorList>
            <person name="Goeker M."/>
        </authorList>
    </citation>
    <scope>NUCLEOTIDE SEQUENCE [LARGE SCALE GENOMIC DNA]</scope>
    <source>
        <strain evidence="1 2">DSM 6139</strain>
    </source>
</reference>
<dbReference type="EMBL" id="JAGGKC010000014">
    <property type="protein sequence ID" value="MBP1919366.1"/>
    <property type="molecule type" value="Genomic_DNA"/>
</dbReference>
<sequence length="65" mass="7366">MTRTSKMFVRIDTEINSPDCKPGMRELLTEDDFNAEINKGISDLSNGNVISVKSLLEKMNREYGL</sequence>